<proteinExistence type="predicted"/>
<sequence length="138" mass="15482">MPRPTCDCPASYTTYEEFWPYYVAMHSRASTRWAHLVGTTLGAATAAHGLVRLRKPSWLLLWPLMGYGAAWPSHFFIEQNNPATFGHPAWSLRGDFEMIRCMLAGRDAELSRIAASWWAEHAHEAAAEPATRPELPVG</sequence>
<reference evidence="1 2" key="1">
    <citation type="submission" date="2019-06" db="EMBL/GenBank/DDBJ databases">
        <title>Sequencing the genomes of 1000 actinobacteria strains.</title>
        <authorList>
            <person name="Klenk H.-P."/>
        </authorList>
    </citation>
    <scope>NUCLEOTIDE SEQUENCE [LARGE SCALE GENOMIC DNA]</scope>
    <source>
        <strain evidence="1 2">DSM 18082</strain>
    </source>
</reference>
<evidence type="ECO:0000313" key="1">
    <source>
        <dbReference type="EMBL" id="TQL58991.1"/>
    </source>
</evidence>
<dbReference type="Proteomes" id="UP000319514">
    <property type="component" value="Unassembled WGS sequence"/>
</dbReference>
<gene>
    <name evidence="1" type="ORF">FB474_0334</name>
</gene>
<dbReference type="PANTHER" id="PTHR34205">
    <property type="entry name" value="TRANSMEMBRANE PROTEIN"/>
    <property type="match status" value="1"/>
</dbReference>
<dbReference type="EMBL" id="VFOQ01000001">
    <property type="protein sequence ID" value="TQL58991.1"/>
    <property type="molecule type" value="Genomic_DNA"/>
</dbReference>
<dbReference type="InterPro" id="IPR009305">
    <property type="entry name" value="Mpo1-like"/>
</dbReference>
<dbReference type="PANTHER" id="PTHR34205:SF2">
    <property type="entry name" value="DUF962 DOMAIN-CONTAINING PROTEIN"/>
    <property type="match status" value="1"/>
</dbReference>
<dbReference type="Pfam" id="PF06127">
    <property type="entry name" value="Mpo1-like"/>
    <property type="match status" value="1"/>
</dbReference>
<dbReference type="RefSeq" id="WP_141787065.1">
    <property type="nucleotide sequence ID" value="NZ_BAAAKX010000003.1"/>
</dbReference>
<keyword evidence="2" id="KW-1185">Reference proteome</keyword>
<dbReference type="AlphaFoldDB" id="A0A542ZFA5"/>
<comment type="caution">
    <text evidence="1">The sequence shown here is derived from an EMBL/GenBank/DDBJ whole genome shotgun (WGS) entry which is preliminary data.</text>
</comment>
<accession>A0A542ZFA5</accession>
<dbReference type="OrthoDB" id="7356072at2"/>
<organism evidence="1 2">
    <name type="scientific">Oryzihumus leptocrescens</name>
    <dbReference type="NCBI Taxonomy" id="297536"/>
    <lineage>
        <taxon>Bacteria</taxon>
        <taxon>Bacillati</taxon>
        <taxon>Actinomycetota</taxon>
        <taxon>Actinomycetes</taxon>
        <taxon>Micrococcales</taxon>
        <taxon>Intrasporangiaceae</taxon>
        <taxon>Oryzihumus</taxon>
    </lineage>
</organism>
<evidence type="ECO:0008006" key="3">
    <source>
        <dbReference type="Google" id="ProtNLM"/>
    </source>
</evidence>
<protein>
    <recommendedName>
        <fullName evidence="3">DUF962 family protein</fullName>
    </recommendedName>
</protein>
<evidence type="ECO:0000313" key="2">
    <source>
        <dbReference type="Proteomes" id="UP000319514"/>
    </source>
</evidence>
<name>A0A542ZFA5_9MICO</name>